<proteinExistence type="predicted"/>
<dbReference type="SUPFAM" id="SSF140804">
    <property type="entry name" value="YidB-like"/>
    <property type="match status" value="1"/>
</dbReference>
<dbReference type="InterPro" id="IPR045372">
    <property type="entry name" value="YidB"/>
</dbReference>
<dbReference type="Proteomes" id="UP000230282">
    <property type="component" value="Unassembled WGS sequence"/>
</dbReference>
<gene>
    <name evidence="1" type="ORF">CVP04_07210</name>
</gene>
<evidence type="ECO:0000313" key="2">
    <source>
        <dbReference type="Proteomes" id="UP000230282"/>
    </source>
</evidence>
<keyword evidence="2" id="KW-1185">Reference proteome</keyword>
<evidence type="ECO:0000313" key="1">
    <source>
        <dbReference type="EMBL" id="PJG83132.1"/>
    </source>
</evidence>
<sequence>MLDKVLGSVLNSVLNGGANSAGGQGSVAGQVLSELLRSQGGVEGIFGKLQQGGLDGILDSWIGTGKNQQLDRSQVSETFGRDTIDNIAQQTEISTNQTEDIISQVLPNLIDMLTPKGREGGVSADSLTQSAQQSGGLGDLLGGVLGNIFAEQKASSSAQQTQDNPFGEIFNQMLNTPTKTSQTAAPSNNDELAKDIGAILNNFFK</sequence>
<comment type="caution">
    <text evidence="1">The sequence shown here is derived from an EMBL/GenBank/DDBJ whole genome shotgun (WGS) entry which is preliminary data.</text>
</comment>
<dbReference type="EMBL" id="PHGZ01000013">
    <property type="protein sequence ID" value="PJG83132.1"/>
    <property type="molecule type" value="Genomic_DNA"/>
</dbReference>
<dbReference type="AlphaFoldDB" id="A0A2M8RW68"/>
<dbReference type="InterPro" id="IPR027405">
    <property type="entry name" value="YidB-like"/>
</dbReference>
<name>A0A2M8RW68_9PAST</name>
<protein>
    <recommendedName>
        <fullName evidence="3">DUF937 domain-containing protein</fullName>
    </recommendedName>
</protein>
<reference evidence="1 2" key="1">
    <citation type="submission" date="2017-11" db="EMBL/GenBank/DDBJ databases">
        <title>Reclassification of Bisgaard taxon 5 as Caviibacterium pharyngocola gen. nov., sp. nov.</title>
        <authorList>
            <person name="Christensen H."/>
        </authorList>
    </citation>
    <scope>NUCLEOTIDE SEQUENCE [LARGE SCALE GENOMIC DNA]</scope>
    <source>
        <strain evidence="1 2">7_3</strain>
    </source>
</reference>
<dbReference type="RefSeq" id="WP_100296821.1">
    <property type="nucleotide sequence ID" value="NZ_PHGZ01000013.1"/>
</dbReference>
<dbReference type="OrthoDB" id="5957313at2"/>
<evidence type="ECO:0008006" key="3">
    <source>
        <dbReference type="Google" id="ProtNLM"/>
    </source>
</evidence>
<dbReference type="Gene3D" id="1.10.10.690">
    <property type="entry name" value="YidB-like"/>
    <property type="match status" value="1"/>
</dbReference>
<accession>A0A2M8RW68</accession>
<dbReference type="Pfam" id="PF20159">
    <property type="entry name" value="YidB"/>
    <property type="match status" value="1"/>
</dbReference>
<organism evidence="1 2">
    <name type="scientific">Caviibacterium pharyngocola</name>
    <dbReference type="NCBI Taxonomy" id="28159"/>
    <lineage>
        <taxon>Bacteria</taxon>
        <taxon>Pseudomonadati</taxon>
        <taxon>Pseudomonadota</taxon>
        <taxon>Gammaproteobacteria</taxon>
        <taxon>Pasteurellales</taxon>
        <taxon>Pasteurellaceae</taxon>
        <taxon>Caviibacterium</taxon>
    </lineage>
</organism>